<proteinExistence type="predicted"/>
<evidence type="ECO:0000313" key="3">
    <source>
        <dbReference type="Proteomes" id="UP000650467"/>
    </source>
</evidence>
<feature type="region of interest" description="Disordered" evidence="1">
    <location>
        <begin position="618"/>
        <end position="640"/>
    </location>
</feature>
<feature type="compositionally biased region" description="Basic and acidic residues" evidence="1">
    <location>
        <begin position="22"/>
        <end position="33"/>
    </location>
</feature>
<dbReference type="EMBL" id="JAEHOC010000028">
    <property type="protein sequence ID" value="KAG2430090.1"/>
    <property type="molecule type" value="Genomic_DNA"/>
</dbReference>
<feature type="compositionally biased region" description="Low complexity" evidence="1">
    <location>
        <begin position="64"/>
        <end position="92"/>
    </location>
</feature>
<feature type="compositionally biased region" description="Gly residues" evidence="1">
    <location>
        <begin position="125"/>
        <end position="138"/>
    </location>
</feature>
<name>A0A835VW45_CHLIN</name>
<feature type="region of interest" description="Disordered" evidence="1">
    <location>
        <begin position="1"/>
        <end position="176"/>
    </location>
</feature>
<evidence type="ECO:0000313" key="2">
    <source>
        <dbReference type="EMBL" id="KAG2430090.1"/>
    </source>
</evidence>
<reference evidence="2" key="1">
    <citation type="journal article" date="2020" name="bioRxiv">
        <title>Comparative genomics of Chlamydomonas.</title>
        <authorList>
            <person name="Craig R.J."/>
            <person name="Hasan A.R."/>
            <person name="Ness R.W."/>
            <person name="Keightley P.D."/>
        </authorList>
    </citation>
    <scope>NUCLEOTIDE SEQUENCE</scope>
    <source>
        <strain evidence="2">SAG 7.73</strain>
    </source>
</reference>
<protein>
    <submittedName>
        <fullName evidence="2">Uncharacterized protein</fullName>
    </submittedName>
</protein>
<feature type="compositionally biased region" description="Low complexity" evidence="1">
    <location>
        <begin position="8"/>
        <end position="21"/>
    </location>
</feature>
<keyword evidence="3" id="KW-1185">Reference proteome</keyword>
<gene>
    <name evidence="2" type="ORF">HXX76_010189</name>
</gene>
<feature type="compositionally biased region" description="Low complexity" evidence="1">
    <location>
        <begin position="620"/>
        <end position="640"/>
    </location>
</feature>
<dbReference type="OrthoDB" id="551217at2759"/>
<organism evidence="2 3">
    <name type="scientific">Chlamydomonas incerta</name>
    <dbReference type="NCBI Taxonomy" id="51695"/>
    <lineage>
        <taxon>Eukaryota</taxon>
        <taxon>Viridiplantae</taxon>
        <taxon>Chlorophyta</taxon>
        <taxon>core chlorophytes</taxon>
        <taxon>Chlorophyceae</taxon>
        <taxon>CS clade</taxon>
        <taxon>Chlamydomonadales</taxon>
        <taxon>Chlamydomonadaceae</taxon>
        <taxon>Chlamydomonas</taxon>
    </lineage>
</organism>
<sequence length="640" mass="64232">MGAGSTPGAGPAQGCPAAHCAARGDRGDSRRGPVQDSPAGPRCAQARLQASGHSTEAAAAYLHSTTSTTSSSCKCGGANSSSRSGSSAAGCRDGVGGRRGEAGASAGTQHDTLVPEACCSRNISGSGGDDNGSGGGSGRPSRSRRSSIEEACAPSDSPQHAAAAAGGGSNEVEQSWTELGSCVSRTERGNLQQQQQQQARAPQPVSWAPPLPGLLLAVLVLALGAWPQTAVAQVVNIPSLVMSPDSKSTSAATLTPDGYYIVAAGAGPQAVFSVTSSGASSQFNLVVWYRYPDTNGNGPLKKSGSNLIICAAGDTSGPIVTGGNQQTVPLTVTNETNVFDTVANGILTGCYVVRISLVSPGTINYVGSPAYAGIRAGSPPWLKCSDVVNIPPNCNSDLFTYTPSGTSVPGGTAVITQPTTGSTCAFLGFNVPNGACTDAEGTALSYRWEAYGNGSTTPWLIKYGQNVSFSTGLPGLDLPAGTWVVNLVVVDTPLNASLVRNKTISFTNIVVNPCTINYPPTAPVLAGTTCGVDPVTVTANSTDANWDPFTFAFTLRNGLGAVVSSSNGYTSNPTVSYTSTNTAGGTLAPGTYSLTVSVKDGNAVPATGPNTTVSLGIGWPGPAQPSSPSAATGAAQPGAS</sequence>
<accession>A0A835VW45</accession>
<evidence type="ECO:0000256" key="1">
    <source>
        <dbReference type="SAM" id="MobiDB-lite"/>
    </source>
</evidence>
<dbReference type="Proteomes" id="UP000650467">
    <property type="component" value="Unassembled WGS sequence"/>
</dbReference>
<comment type="caution">
    <text evidence="2">The sequence shown here is derived from an EMBL/GenBank/DDBJ whole genome shotgun (WGS) entry which is preliminary data.</text>
</comment>
<dbReference type="AlphaFoldDB" id="A0A835VW45"/>